<dbReference type="Pfam" id="PF01844">
    <property type="entry name" value="HNH"/>
    <property type="match status" value="1"/>
</dbReference>
<name>A0ABN3I3W3_9ACTN</name>
<gene>
    <name evidence="2" type="ORF">GCM10009855_37160</name>
</gene>
<dbReference type="EMBL" id="BAAARB010000039">
    <property type="protein sequence ID" value="GAA2394314.1"/>
    <property type="molecule type" value="Genomic_DNA"/>
</dbReference>
<organism evidence="2 3">
    <name type="scientific">Gordonia cholesterolivorans</name>
    <dbReference type="NCBI Taxonomy" id="559625"/>
    <lineage>
        <taxon>Bacteria</taxon>
        <taxon>Bacillati</taxon>
        <taxon>Actinomycetota</taxon>
        <taxon>Actinomycetes</taxon>
        <taxon>Mycobacteriales</taxon>
        <taxon>Gordoniaceae</taxon>
        <taxon>Gordonia</taxon>
    </lineage>
</organism>
<evidence type="ECO:0000313" key="3">
    <source>
        <dbReference type="Proteomes" id="UP001501170"/>
    </source>
</evidence>
<protein>
    <recommendedName>
        <fullName evidence="1">HNH domain-containing protein</fullName>
    </recommendedName>
</protein>
<feature type="domain" description="HNH" evidence="1">
    <location>
        <begin position="49"/>
        <end position="80"/>
    </location>
</feature>
<evidence type="ECO:0000259" key="1">
    <source>
        <dbReference type="Pfam" id="PF01844"/>
    </source>
</evidence>
<sequence length="100" mass="11419">MSTNRNTTIRDRHRRIIARNKPPCAWAHCLYPGIPIDYDAGPDDPLSYVVDHRIPLNKGGSDTLDNKDPFHRACNRAKSDHLPDEEPPGGIRIHVTKRTW</sequence>
<dbReference type="Proteomes" id="UP001501170">
    <property type="component" value="Unassembled WGS sequence"/>
</dbReference>
<proteinExistence type="predicted"/>
<keyword evidence="3" id="KW-1185">Reference proteome</keyword>
<reference evidence="2 3" key="1">
    <citation type="journal article" date="2019" name="Int. J. Syst. Evol. Microbiol.">
        <title>The Global Catalogue of Microorganisms (GCM) 10K type strain sequencing project: providing services to taxonomists for standard genome sequencing and annotation.</title>
        <authorList>
            <consortium name="The Broad Institute Genomics Platform"/>
            <consortium name="The Broad Institute Genome Sequencing Center for Infectious Disease"/>
            <person name="Wu L."/>
            <person name="Ma J."/>
        </authorList>
    </citation>
    <scope>NUCLEOTIDE SEQUENCE [LARGE SCALE GENOMIC DNA]</scope>
    <source>
        <strain evidence="2 3">JCM 16227</strain>
    </source>
</reference>
<dbReference type="RefSeq" id="WP_346077768.1">
    <property type="nucleotide sequence ID" value="NZ_BAAARB010000039.1"/>
</dbReference>
<accession>A0ABN3I3W3</accession>
<evidence type="ECO:0000313" key="2">
    <source>
        <dbReference type="EMBL" id="GAA2394314.1"/>
    </source>
</evidence>
<dbReference type="Gene3D" id="1.10.30.50">
    <property type="match status" value="1"/>
</dbReference>
<comment type="caution">
    <text evidence="2">The sequence shown here is derived from an EMBL/GenBank/DDBJ whole genome shotgun (WGS) entry which is preliminary data.</text>
</comment>
<dbReference type="InterPro" id="IPR002711">
    <property type="entry name" value="HNH"/>
</dbReference>